<feature type="region of interest" description="Disordered" evidence="1">
    <location>
        <begin position="69"/>
        <end position="89"/>
    </location>
</feature>
<dbReference type="PANTHER" id="PTHR38166:SF1">
    <property type="entry name" value="C2H2-TYPE DOMAIN-CONTAINING PROTEIN"/>
    <property type="match status" value="1"/>
</dbReference>
<comment type="caution">
    <text evidence="2">The sequence shown here is derived from an EMBL/GenBank/DDBJ whole genome shotgun (WGS) entry which is preliminary data.</text>
</comment>
<keyword evidence="3" id="KW-1185">Reference proteome</keyword>
<dbReference type="EMBL" id="JAQQWM010000004">
    <property type="protein sequence ID" value="KAK8067425.1"/>
    <property type="molecule type" value="Genomic_DNA"/>
</dbReference>
<feature type="region of interest" description="Disordered" evidence="1">
    <location>
        <begin position="109"/>
        <end position="153"/>
    </location>
</feature>
<evidence type="ECO:0008006" key="4">
    <source>
        <dbReference type="Google" id="ProtNLM"/>
    </source>
</evidence>
<evidence type="ECO:0000313" key="2">
    <source>
        <dbReference type="EMBL" id="KAK8067425.1"/>
    </source>
</evidence>
<evidence type="ECO:0000313" key="3">
    <source>
        <dbReference type="Proteomes" id="UP001446871"/>
    </source>
</evidence>
<sequence>MKALEPELCEAYEQGRQAWDIFERSSFNMPELEHPYVFTGGNEADENRFWAIPGDWPFDFETPMTAIPPLSEASWSPESHYASPSNESLTDISEGSYIGQYTYSNVNKKRSRGDSTVYDSDSDGESPNGSKRAKHSPGGNETKGEPSTTYACPFLKKHPHKHRDCAKYVFKRVRDVKQHLNRSHRTPDFYCARCYDVFPNSKERDEHTRDKQCQVQPNRRFEGITEEQKGLLLQNKGRNKSNEEQWFLMWDILFPNTRRPGSVYRCNPQEEAVVMLRDVWNTRQRDFLADIRPAMAVAHNTIHDLMGKIFDRLEWESRVPSQPARKSSKAATTAPVPTRILAAVPDYIKMATGDDAIPWADILDETTVQQPSPPYEEL</sequence>
<reference evidence="2 3" key="1">
    <citation type="submission" date="2023-01" db="EMBL/GenBank/DDBJ databases">
        <title>Analysis of 21 Apiospora genomes using comparative genomics revels a genus with tremendous synthesis potential of carbohydrate active enzymes and secondary metabolites.</title>
        <authorList>
            <person name="Sorensen T."/>
        </authorList>
    </citation>
    <scope>NUCLEOTIDE SEQUENCE [LARGE SCALE GENOMIC DNA]</scope>
    <source>
        <strain evidence="2 3">CBS 83171</strain>
    </source>
</reference>
<evidence type="ECO:0000256" key="1">
    <source>
        <dbReference type="SAM" id="MobiDB-lite"/>
    </source>
</evidence>
<dbReference type="PANTHER" id="PTHR38166">
    <property type="entry name" value="C2H2-TYPE DOMAIN-CONTAINING PROTEIN-RELATED"/>
    <property type="match status" value="1"/>
</dbReference>
<feature type="compositionally biased region" description="Polar residues" evidence="1">
    <location>
        <begin position="73"/>
        <end position="89"/>
    </location>
</feature>
<dbReference type="Proteomes" id="UP001446871">
    <property type="component" value="Unassembled WGS sequence"/>
</dbReference>
<gene>
    <name evidence="2" type="ORF">PG996_006537</name>
</gene>
<protein>
    <recommendedName>
        <fullName evidence="4">C2H2-type domain-containing protein</fullName>
    </recommendedName>
</protein>
<organism evidence="2 3">
    <name type="scientific">Apiospora saccharicola</name>
    <dbReference type="NCBI Taxonomy" id="335842"/>
    <lineage>
        <taxon>Eukaryota</taxon>
        <taxon>Fungi</taxon>
        <taxon>Dikarya</taxon>
        <taxon>Ascomycota</taxon>
        <taxon>Pezizomycotina</taxon>
        <taxon>Sordariomycetes</taxon>
        <taxon>Xylariomycetidae</taxon>
        <taxon>Amphisphaeriales</taxon>
        <taxon>Apiosporaceae</taxon>
        <taxon>Apiospora</taxon>
    </lineage>
</organism>
<accession>A0ABR1V897</accession>
<proteinExistence type="predicted"/>
<name>A0ABR1V897_9PEZI</name>